<accession>A0ABN9QKM7</accession>
<keyword evidence="4" id="KW-1185">Reference proteome</keyword>
<dbReference type="EMBL" id="CAUYUJ010003758">
    <property type="protein sequence ID" value="CAK0806633.1"/>
    <property type="molecule type" value="Genomic_DNA"/>
</dbReference>
<feature type="region of interest" description="Disordered" evidence="1">
    <location>
        <begin position="477"/>
        <end position="582"/>
    </location>
</feature>
<organism evidence="3 4">
    <name type="scientific">Prorocentrum cordatum</name>
    <dbReference type="NCBI Taxonomy" id="2364126"/>
    <lineage>
        <taxon>Eukaryota</taxon>
        <taxon>Sar</taxon>
        <taxon>Alveolata</taxon>
        <taxon>Dinophyceae</taxon>
        <taxon>Prorocentrales</taxon>
        <taxon>Prorocentraceae</taxon>
        <taxon>Prorocentrum</taxon>
    </lineage>
</organism>
<evidence type="ECO:0000313" key="3">
    <source>
        <dbReference type="EMBL" id="CAK0806633.1"/>
    </source>
</evidence>
<feature type="signal peptide" evidence="2">
    <location>
        <begin position="1"/>
        <end position="39"/>
    </location>
</feature>
<evidence type="ECO:0000313" key="4">
    <source>
        <dbReference type="Proteomes" id="UP001189429"/>
    </source>
</evidence>
<proteinExistence type="predicted"/>
<feature type="chain" id="PRO_5047278791" evidence="2">
    <location>
        <begin position="40"/>
        <end position="582"/>
    </location>
</feature>
<protein>
    <submittedName>
        <fullName evidence="3">Uncharacterized protein</fullName>
    </submittedName>
</protein>
<name>A0ABN9QKM7_9DINO</name>
<comment type="caution">
    <text evidence="3">The sequence shown here is derived from an EMBL/GenBank/DDBJ whole genome shotgun (WGS) entry which is preliminary data.</text>
</comment>
<evidence type="ECO:0000256" key="2">
    <source>
        <dbReference type="SAM" id="SignalP"/>
    </source>
</evidence>
<keyword evidence="2" id="KW-0732">Signal</keyword>
<evidence type="ECO:0000256" key="1">
    <source>
        <dbReference type="SAM" id="MobiDB-lite"/>
    </source>
</evidence>
<gene>
    <name evidence="3" type="ORF">PCOR1329_LOCUS12790</name>
</gene>
<sequence>MSRAGGGGAAARSARGDGRRGRAAWLCALPWFVVDLAAAEDCAETHDEECMQNKPRICREVWDTFEWMATDDAKKDWLAEHNLDGIMDTSHMPPEGKTFKQCCALDEGQRCCTTSILGEVCFVEELSMISAGGSSGVLLGVYAPFVLSMEELAPGYFVAFFRGGATMDHGSYWENASVVLPSAVNATGPASSTPASRYVFLGQEEDIPPPAATRMLTDNSTAELGGSKQMCRVDNGTNRCCNASSDDLGVYRCRTSFGTELSFDRVTQRFSARDGAVGVADVYDMLVAQVGSGRFACAFGGGRFVELTTISDDEWAAFASDEVIQVLRMTNNSGSPVTEPTNATMVMPASSPGDESEITNFGDAALTESTTDAAATGSTTDIMDDPIDVVLNDRGDESAMTNLHGAVVKEPANYSLNSSIEGTAIHVGHKYVRLPSKYSAVARSSNLAIDSVVAGIANHSGNESAAELALRTIHAFSNETGRRTNESGDATRSGPKPLPSSGTPSRRDLGASRRRQTPSRRDLGASRRRQTSSRRDLGASRRRQTPSRRDLGASRRRQTPSRRDLGASRRRQTPSRRWSLLG</sequence>
<dbReference type="Proteomes" id="UP001189429">
    <property type="component" value="Unassembled WGS sequence"/>
</dbReference>
<reference evidence="3" key="1">
    <citation type="submission" date="2023-10" db="EMBL/GenBank/DDBJ databases">
        <authorList>
            <person name="Chen Y."/>
            <person name="Shah S."/>
            <person name="Dougan E. K."/>
            <person name="Thang M."/>
            <person name="Chan C."/>
        </authorList>
    </citation>
    <scope>NUCLEOTIDE SEQUENCE [LARGE SCALE GENOMIC DNA]</scope>
</reference>